<evidence type="ECO:0008006" key="4">
    <source>
        <dbReference type="Google" id="ProtNLM"/>
    </source>
</evidence>
<evidence type="ECO:0000313" key="2">
    <source>
        <dbReference type="EMBL" id="PON35959.1"/>
    </source>
</evidence>
<organism evidence="2 3">
    <name type="scientific">Parasponia andersonii</name>
    <name type="common">Sponia andersonii</name>
    <dbReference type="NCBI Taxonomy" id="3476"/>
    <lineage>
        <taxon>Eukaryota</taxon>
        <taxon>Viridiplantae</taxon>
        <taxon>Streptophyta</taxon>
        <taxon>Embryophyta</taxon>
        <taxon>Tracheophyta</taxon>
        <taxon>Spermatophyta</taxon>
        <taxon>Magnoliopsida</taxon>
        <taxon>eudicotyledons</taxon>
        <taxon>Gunneridae</taxon>
        <taxon>Pentapetalae</taxon>
        <taxon>rosids</taxon>
        <taxon>fabids</taxon>
        <taxon>Rosales</taxon>
        <taxon>Cannabaceae</taxon>
        <taxon>Parasponia</taxon>
    </lineage>
</organism>
<keyword evidence="3" id="KW-1185">Reference proteome</keyword>
<feature type="transmembrane region" description="Helical" evidence="1">
    <location>
        <begin position="12"/>
        <end position="32"/>
    </location>
</feature>
<keyword evidence="1" id="KW-1133">Transmembrane helix</keyword>
<sequence>MALYGMVKTHILVFCSIVFAVIACSCLGFLLVELTRVLKHLKKRQERLWIGVVVATLLVSAFACASFTFLVCIGSFYRGDINPKIAPAPISEVEEQPAVVV</sequence>
<reference evidence="3" key="1">
    <citation type="submission" date="2016-06" db="EMBL/GenBank/DDBJ databases">
        <title>Parallel loss of symbiosis genes in relatives of nitrogen-fixing non-legume Parasponia.</title>
        <authorList>
            <person name="Van Velzen R."/>
            <person name="Holmer R."/>
            <person name="Bu F."/>
            <person name="Rutten L."/>
            <person name="Van Zeijl A."/>
            <person name="Liu W."/>
            <person name="Santuari L."/>
            <person name="Cao Q."/>
            <person name="Sharma T."/>
            <person name="Shen D."/>
            <person name="Roswanjaya Y."/>
            <person name="Wardhani T."/>
            <person name="Kalhor M.S."/>
            <person name="Jansen J."/>
            <person name="Van den Hoogen J."/>
            <person name="Gungor B."/>
            <person name="Hartog M."/>
            <person name="Hontelez J."/>
            <person name="Verver J."/>
            <person name="Yang W.-C."/>
            <person name="Schijlen E."/>
            <person name="Repin R."/>
            <person name="Schilthuizen M."/>
            <person name="Schranz E."/>
            <person name="Heidstra R."/>
            <person name="Miyata K."/>
            <person name="Fedorova E."/>
            <person name="Kohlen W."/>
            <person name="Bisseling T."/>
            <person name="Smit S."/>
            <person name="Geurts R."/>
        </authorList>
    </citation>
    <scope>NUCLEOTIDE SEQUENCE [LARGE SCALE GENOMIC DNA]</scope>
    <source>
        <strain evidence="3">cv. WU1-14</strain>
    </source>
</reference>
<evidence type="ECO:0000313" key="3">
    <source>
        <dbReference type="Proteomes" id="UP000237105"/>
    </source>
</evidence>
<keyword evidence="1" id="KW-0472">Membrane</keyword>
<dbReference type="OrthoDB" id="10285327at2759"/>
<evidence type="ECO:0000256" key="1">
    <source>
        <dbReference type="SAM" id="Phobius"/>
    </source>
</evidence>
<protein>
    <recommendedName>
        <fullName evidence="4">Transmembrane protein</fullName>
    </recommendedName>
</protein>
<name>A0A2P5AHD3_PARAD</name>
<comment type="caution">
    <text evidence="2">The sequence shown here is derived from an EMBL/GenBank/DDBJ whole genome shotgun (WGS) entry which is preliminary data.</text>
</comment>
<dbReference type="EMBL" id="JXTB01000589">
    <property type="protein sequence ID" value="PON35959.1"/>
    <property type="molecule type" value="Genomic_DNA"/>
</dbReference>
<proteinExistence type="predicted"/>
<dbReference type="AlphaFoldDB" id="A0A2P5AHD3"/>
<accession>A0A2P5AHD3</accession>
<gene>
    <name evidence="2" type="ORF">PanWU01x14_332070</name>
</gene>
<dbReference type="Proteomes" id="UP000237105">
    <property type="component" value="Unassembled WGS sequence"/>
</dbReference>
<keyword evidence="1" id="KW-0812">Transmembrane</keyword>
<feature type="transmembrane region" description="Helical" evidence="1">
    <location>
        <begin position="52"/>
        <end position="77"/>
    </location>
</feature>